<dbReference type="Proteomes" id="UP001642360">
    <property type="component" value="Unassembled WGS sequence"/>
</dbReference>
<dbReference type="EMBL" id="CAUOFW020001125">
    <property type="protein sequence ID" value="CAK9141335.1"/>
    <property type="molecule type" value="Genomic_DNA"/>
</dbReference>
<dbReference type="PANTHER" id="PTHR33928">
    <property type="entry name" value="POLYGALACTURONASE QRT3"/>
    <property type="match status" value="1"/>
</dbReference>
<dbReference type="InterPro" id="IPR039279">
    <property type="entry name" value="QRT3-like"/>
</dbReference>
<name>A0ABC8R8N3_9AQUA</name>
<accession>A0ABC8R8N3</accession>
<evidence type="ECO:0000313" key="1">
    <source>
        <dbReference type="EMBL" id="CAK9141335.1"/>
    </source>
</evidence>
<protein>
    <submittedName>
        <fullName evidence="1">Uncharacterized protein</fullName>
    </submittedName>
</protein>
<keyword evidence="2" id="KW-1185">Reference proteome</keyword>
<proteinExistence type="predicted"/>
<dbReference type="PANTHER" id="PTHR33928:SF7">
    <property type="entry name" value="POLYGALACTURONASE QRT3"/>
    <property type="match status" value="1"/>
</dbReference>
<evidence type="ECO:0000313" key="2">
    <source>
        <dbReference type="Proteomes" id="UP001642360"/>
    </source>
</evidence>
<sequence length="154" mass="17037">MVLGPANTFSGVQCYNKATDFGGTRIYLKLPGLSQTRIVNSYLDYIRLSAEDALQLHISSSFFLADAFILFKSINGVVNGVNIVDNMFSGSNKGVEIVQLDQTNRAFKEVDQVVIDRNNARGMEVKATVARRTMQGNGAHGQLTSIQFFYFQTL</sequence>
<comment type="caution">
    <text evidence="1">The sequence shown here is derived from an EMBL/GenBank/DDBJ whole genome shotgun (WGS) entry which is preliminary data.</text>
</comment>
<gene>
    <name evidence="1" type="ORF">ILEXP_LOCUS8912</name>
</gene>
<reference evidence="1 2" key="1">
    <citation type="submission" date="2024-02" db="EMBL/GenBank/DDBJ databases">
        <authorList>
            <person name="Vignale AGUSTIN F."/>
            <person name="Sosa J E."/>
            <person name="Modenutti C."/>
        </authorList>
    </citation>
    <scope>NUCLEOTIDE SEQUENCE [LARGE SCALE GENOMIC DNA]</scope>
</reference>
<dbReference type="AlphaFoldDB" id="A0ABC8R8N3"/>
<organism evidence="1 2">
    <name type="scientific">Ilex paraguariensis</name>
    <name type="common">yerba mate</name>
    <dbReference type="NCBI Taxonomy" id="185542"/>
    <lineage>
        <taxon>Eukaryota</taxon>
        <taxon>Viridiplantae</taxon>
        <taxon>Streptophyta</taxon>
        <taxon>Embryophyta</taxon>
        <taxon>Tracheophyta</taxon>
        <taxon>Spermatophyta</taxon>
        <taxon>Magnoliopsida</taxon>
        <taxon>eudicotyledons</taxon>
        <taxon>Gunneridae</taxon>
        <taxon>Pentapetalae</taxon>
        <taxon>asterids</taxon>
        <taxon>campanulids</taxon>
        <taxon>Aquifoliales</taxon>
        <taxon>Aquifoliaceae</taxon>
        <taxon>Ilex</taxon>
    </lineage>
</organism>